<dbReference type="EMBL" id="FN649736">
    <property type="protein sequence ID" value="CBJ32878.1"/>
    <property type="molecule type" value="Genomic_DNA"/>
</dbReference>
<dbReference type="SUPFAM" id="SSF69500">
    <property type="entry name" value="DTD-like"/>
    <property type="match status" value="1"/>
</dbReference>
<gene>
    <name evidence="7" type="ORF">Esi_0383_0020</name>
</gene>
<organism evidence="7 8">
    <name type="scientific">Ectocarpus siliculosus</name>
    <name type="common">Brown alga</name>
    <name type="synonym">Conferva siliculosa</name>
    <dbReference type="NCBI Taxonomy" id="2880"/>
    <lineage>
        <taxon>Eukaryota</taxon>
        <taxon>Sar</taxon>
        <taxon>Stramenopiles</taxon>
        <taxon>Ochrophyta</taxon>
        <taxon>PX clade</taxon>
        <taxon>Phaeophyceae</taxon>
        <taxon>Ectocarpales</taxon>
        <taxon>Ectocarpaceae</taxon>
        <taxon>Ectocarpus</taxon>
    </lineage>
</organism>
<dbReference type="AlphaFoldDB" id="D7FZS1"/>
<dbReference type="STRING" id="2880.D7FZS1"/>
<dbReference type="NCBIfam" id="TIGR00256">
    <property type="entry name" value="D-aminoacyl-tRNA deacylase"/>
    <property type="match status" value="1"/>
</dbReference>
<evidence type="ECO:0000313" key="8">
    <source>
        <dbReference type="Proteomes" id="UP000002630"/>
    </source>
</evidence>
<evidence type="ECO:0000256" key="1">
    <source>
        <dbReference type="ARBA" id="ARBA00009673"/>
    </source>
</evidence>
<keyword evidence="5" id="KW-0963">Cytoplasm</keyword>
<accession>D7FZS1</accession>
<dbReference type="Proteomes" id="UP000002630">
    <property type="component" value="Linkage Group LG11"/>
</dbReference>
<dbReference type="EMBL" id="FN648579">
    <property type="protein sequence ID" value="CBJ32878.1"/>
    <property type="molecule type" value="Genomic_DNA"/>
</dbReference>
<evidence type="ECO:0000256" key="4">
    <source>
        <dbReference type="ARBA" id="ARBA00048018"/>
    </source>
</evidence>
<keyword evidence="5" id="KW-0820">tRNA-binding</keyword>
<proteinExistence type="inferred from homology"/>
<keyword evidence="5" id="KW-0378">Hydrolase</keyword>
<protein>
    <recommendedName>
        <fullName evidence="2 5">D-aminoacyl-tRNA deacylase</fullName>
        <ecNumber evidence="2 5">3.1.1.96</ecNumber>
    </recommendedName>
</protein>
<dbReference type="Gene3D" id="3.50.80.10">
    <property type="entry name" value="D-tyrosyl-tRNA(Tyr) deacylase"/>
    <property type="match status" value="1"/>
</dbReference>
<sequence length="195" mass="21103">MRVVVQRVKRASVAVEHKDGDGTSSEPSSVVSEIGKGILCLVGVKDGDEKGHAEWLCKQIVTAKLFEGMSEANADKRWRSNVKQNGFEILLVSQFTLNGRVCSKGKVDFTGSMPPAEAREFYSRFVDMVKSAHAPELVKDGVFGAKMEVSLVNDGPVTVIVDSGEMKNETPLPKPEAGEKIRDKDPTAAPALDSK</sequence>
<dbReference type="FunFam" id="3.50.80.10:FF:000001">
    <property type="entry name" value="D-aminoacyl-tRNA deacylase"/>
    <property type="match status" value="1"/>
</dbReference>
<dbReference type="eggNOG" id="KOG3323">
    <property type="taxonomic scope" value="Eukaryota"/>
</dbReference>
<comment type="catalytic activity">
    <reaction evidence="3">
        <text>glycyl-tRNA(Ala) + H2O = tRNA(Ala) + glycine + H(+)</text>
        <dbReference type="Rhea" id="RHEA:53744"/>
        <dbReference type="Rhea" id="RHEA-COMP:9657"/>
        <dbReference type="Rhea" id="RHEA-COMP:13640"/>
        <dbReference type="ChEBI" id="CHEBI:15377"/>
        <dbReference type="ChEBI" id="CHEBI:15378"/>
        <dbReference type="ChEBI" id="CHEBI:57305"/>
        <dbReference type="ChEBI" id="CHEBI:78442"/>
        <dbReference type="ChEBI" id="CHEBI:78522"/>
        <dbReference type="EC" id="3.1.1.96"/>
    </reaction>
</comment>
<evidence type="ECO:0000256" key="5">
    <source>
        <dbReference type="RuleBase" id="RU003470"/>
    </source>
</evidence>
<reference evidence="7 8" key="1">
    <citation type="journal article" date="2010" name="Nature">
        <title>The Ectocarpus genome and the independent evolution of multicellularity in brown algae.</title>
        <authorList>
            <person name="Cock J.M."/>
            <person name="Sterck L."/>
            <person name="Rouze P."/>
            <person name="Scornet D."/>
            <person name="Allen A.E."/>
            <person name="Amoutzias G."/>
            <person name="Anthouard V."/>
            <person name="Artiguenave F."/>
            <person name="Aury J.M."/>
            <person name="Badger J.H."/>
            <person name="Beszteri B."/>
            <person name="Billiau K."/>
            <person name="Bonnet E."/>
            <person name="Bothwell J.H."/>
            <person name="Bowler C."/>
            <person name="Boyen C."/>
            <person name="Brownlee C."/>
            <person name="Carrano C.J."/>
            <person name="Charrier B."/>
            <person name="Cho G.Y."/>
            <person name="Coelho S.M."/>
            <person name="Collen J."/>
            <person name="Corre E."/>
            <person name="Da Silva C."/>
            <person name="Delage L."/>
            <person name="Delaroque N."/>
            <person name="Dittami S.M."/>
            <person name="Doulbeau S."/>
            <person name="Elias M."/>
            <person name="Farnham G."/>
            <person name="Gachon C.M."/>
            <person name="Gschloessl B."/>
            <person name="Heesch S."/>
            <person name="Jabbari K."/>
            <person name="Jubin C."/>
            <person name="Kawai H."/>
            <person name="Kimura K."/>
            <person name="Kloareg B."/>
            <person name="Kupper F.C."/>
            <person name="Lang D."/>
            <person name="Le Bail A."/>
            <person name="Leblanc C."/>
            <person name="Lerouge P."/>
            <person name="Lohr M."/>
            <person name="Lopez P.J."/>
            <person name="Martens C."/>
            <person name="Maumus F."/>
            <person name="Michel G."/>
            <person name="Miranda-Saavedra D."/>
            <person name="Morales J."/>
            <person name="Moreau H."/>
            <person name="Motomura T."/>
            <person name="Nagasato C."/>
            <person name="Napoli C.A."/>
            <person name="Nelson D.R."/>
            <person name="Nyvall-Collen P."/>
            <person name="Peters A.F."/>
            <person name="Pommier C."/>
            <person name="Potin P."/>
            <person name="Poulain J."/>
            <person name="Quesneville H."/>
            <person name="Read B."/>
            <person name="Rensing S.A."/>
            <person name="Ritter A."/>
            <person name="Rousvoal S."/>
            <person name="Samanta M."/>
            <person name="Samson G."/>
            <person name="Schroeder D.C."/>
            <person name="Segurens B."/>
            <person name="Strittmatter M."/>
            <person name="Tonon T."/>
            <person name="Tregear J.W."/>
            <person name="Valentin K."/>
            <person name="von Dassow P."/>
            <person name="Yamagishi T."/>
            <person name="Van de Peer Y."/>
            <person name="Wincker P."/>
        </authorList>
    </citation>
    <scope>NUCLEOTIDE SEQUENCE [LARGE SCALE GENOMIC DNA]</scope>
    <source>
        <strain evidence="8">Ec32 / CCAP1310/4</strain>
    </source>
</reference>
<name>D7FZS1_ECTSI</name>
<keyword evidence="5" id="KW-0694">RNA-binding</keyword>
<evidence type="ECO:0000256" key="2">
    <source>
        <dbReference type="ARBA" id="ARBA00013056"/>
    </source>
</evidence>
<comment type="catalytic activity">
    <reaction evidence="4">
        <text>a D-aminoacyl-tRNA + H2O = a tRNA + a D-alpha-amino acid + H(+)</text>
        <dbReference type="Rhea" id="RHEA:13953"/>
        <dbReference type="Rhea" id="RHEA-COMP:10123"/>
        <dbReference type="Rhea" id="RHEA-COMP:10124"/>
        <dbReference type="ChEBI" id="CHEBI:15377"/>
        <dbReference type="ChEBI" id="CHEBI:15378"/>
        <dbReference type="ChEBI" id="CHEBI:59871"/>
        <dbReference type="ChEBI" id="CHEBI:78442"/>
        <dbReference type="ChEBI" id="CHEBI:79333"/>
        <dbReference type="EC" id="3.1.1.96"/>
    </reaction>
</comment>
<dbReference type="PANTHER" id="PTHR10472">
    <property type="entry name" value="D-TYROSYL-TRNA TYR DEACYLASE"/>
    <property type="match status" value="1"/>
</dbReference>
<evidence type="ECO:0000256" key="3">
    <source>
        <dbReference type="ARBA" id="ARBA00047676"/>
    </source>
</evidence>
<dbReference type="GO" id="GO:0051500">
    <property type="term" value="F:D-tyrosyl-tRNA(Tyr) deacylase activity"/>
    <property type="evidence" value="ECO:0007669"/>
    <property type="project" value="TreeGrafter"/>
</dbReference>
<dbReference type="GO" id="GO:0000049">
    <property type="term" value="F:tRNA binding"/>
    <property type="evidence" value="ECO:0007669"/>
    <property type="project" value="UniProtKB-KW"/>
</dbReference>
<dbReference type="FunCoup" id="D7FZS1">
    <property type="interactions" value="156"/>
</dbReference>
<keyword evidence="8" id="KW-1185">Reference proteome</keyword>
<dbReference type="InterPro" id="IPR003732">
    <property type="entry name" value="Daa-tRNA_deacyls_DTD"/>
</dbReference>
<feature type="compositionally biased region" description="Basic and acidic residues" evidence="6">
    <location>
        <begin position="176"/>
        <end position="186"/>
    </location>
</feature>
<dbReference type="GO" id="GO:0005737">
    <property type="term" value="C:cytoplasm"/>
    <property type="evidence" value="ECO:0007669"/>
    <property type="project" value="UniProtKB-SubCell"/>
</dbReference>
<evidence type="ECO:0000313" key="7">
    <source>
        <dbReference type="EMBL" id="CBJ32878.1"/>
    </source>
</evidence>
<feature type="region of interest" description="Disordered" evidence="6">
    <location>
        <begin position="164"/>
        <end position="195"/>
    </location>
</feature>
<dbReference type="GO" id="GO:0106026">
    <property type="term" value="F:Gly-tRNA(Ala) deacylase activity"/>
    <property type="evidence" value="ECO:0007669"/>
    <property type="project" value="RHEA"/>
</dbReference>
<dbReference type="OMA" id="VFGADMK"/>
<dbReference type="InParanoid" id="D7FZS1"/>
<dbReference type="OrthoDB" id="275783at2759"/>
<dbReference type="Pfam" id="PF02580">
    <property type="entry name" value="Tyr_Deacylase"/>
    <property type="match status" value="1"/>
</dbReference>
<evidence type="ECO:0000256" key="6">
    <source>
        <dbReference type="SAM" id="MobiDB-lite"/>
    </source>
</evidence>
<comment type="subcellular location">
    <subcellularLocation>
        <location evidence="5">Cytoplasm</location>
    </subcellularLocation>
</comment>
<comment type="similarity">
    <text evidence="1 5">Belongs to the DTD family.</text>
</comment>
<dbReference type="InterPro" id="IPR023509">
    <property type="entry name" value="DTD-like_sf"/>
</dbReference>
<dbReference type="PANTHER" id="PTHR10472:SF5">
    <property type="entry name" value="D-AMINOACYL-TRNA DEACYLASE 1"/>
    <property type="match status" value="1"/>
</dbReference>
<dbReference type="EC" id="3.1.1.96" evidence="2 5"/>